<reference evidence="1 2" key="1">
    <citation type="journal article" date="2019" name="Int. J. Syst. Evol. Microbiol.">
        <title>Photorhabdus khanii subsp. guanajuatensis subsp. nov., isolated from Heterorhabditis atacamensis, and Photorhabdus luminescens subsp. mexicana subsp. nov., isolated from Heterorhabditis mexicana entomopathogenic nematodes.</title>
        <authorList>
            <person name="Machado R.A.R."/>
            <person name="Bruno P."/>
            <person name="Arce C.C.M."/>
            <person name="Liechti N."/>
            <person name="Kohler A."/>
            <person name="Bernal J."/>
            <person name="Bruggmann R."/>
            <person name="Turlings T.C.J."/>
        </authorList>
    </citation>
    <scope>NUCLEOTIDE SEQUENCE [LARGE SCALE GENOMIC DNA]</scope>
    <source>
        <strain evidence="1 2">MEX20-17</strain>
    </source>
</reference>
<evidence type="ECO:0000313" key="1">
    <source>
        <dbReference type="EMBL" id="TDB47499.1"/>
    </source>
</evidence>
<dbReference type="Pfam" id="PF05947">
    <property type="entry name" value="T6SS_TssF"/>
    <property type="match status" value="1"/>
</dbReference>
<evidence type="ECO:0000313" key="2">
    <source>
        <dbReference type="Proteomes" id="UP000295598"/>
    </source>
</evidence>
<name>A0A4R4J484_9GAMM</name>
<dbReference type="PANTHER" id="PTHR35370:SF1">
    <property type="entry name" value="TYPE VI SECRETION SYSTEM COMPONENT TSSF1"/>
    <property type="match status" value="1"/>
</dbReference>
<gene>
    <name evidence="1" type="ORF">C5467_20695</name>
</gene>
<dbReference type="AlphaFoldDB" id="A0A4R4J484"/>
<sequence>MMNKKESLLLQELNYMRQLAQEAGKENPHLASFLSEGARDPDIERVMLGYVLLFSRLRQKIEDDFPELTLEILDRVWPQAIRPLPPTSIVQFSPTEKDHPVGTTLPAGTTVFAGEGEQEIRFETCCPLRIEPLTVIDRQLSATTEYSEITLTLRCSENTLEWRSQPLHFFLGSDRLQAAKLALWLDVHLCDIQLRTQDKTITLDGGYPVPALWGTERQVAILPAKKTLPFSILQLMMEYYYMPHVHDFVTINIKNERRLVKLNDDRTFELILRFKGSLELTDIAQTFLLDCVPVRQLEQMTSAAIPINSGISRYEIPLKPTQHLFSLDHVYASTEPKLERGQPYRYLPIKKFTLTAHFMPDAEFLYFYQLNTECDILQHIRQQLRFFDCHGKAANNLPSQSIFCQFTGYQSQATELGIGDINLVGEDASGLTVSNITPVSAFHPPMEEEDRSSWPLFSCFSGSPWIMFQTQSLKELLKIFDFSPDRSLSRRIQEHINGIVRLENIPIDRLDKGVPVRGHQLILTLNPDCFANQGEMYQFSLVVTRLMTVFISMGVFLIMKVIDGQTGEVLWNFQRLMFGLRAYI</sequence>
<protein>
    <recommendedName>
        <fullName evidence="3">Type VI secretion system baseplate subunit TssF</fullName>
    </recommendedName>
</protein>
<organism evidence="1 2">
    <name type="scientific">Photorhabdus khanii subsp. guanajuatensis</name>
    <dbReference type="NCBI Taxonomy" id="2100166"/>
    <lineage>
        <taxon>Bacteria</taxon>
        <taxon>Pseudomonadati</taxon>
        <taxon>Pseudomonadota</taxon>
        <taxon>Gammaproteobacteria</taxon>
        <taxon>Enterobacterales</taxon>
        <taxon>Morganellaceae</taxon>
        <taxon>Photorhabdus</taxon>
    </lineage>
</organism>
<proteinExistence type="predicted"/>
<dbReference type="PANTHER" id="PTHR35370">
    <property type="entry name" value="CYTOPLASMIC PROTEIN-RELATED-RELATED"/>
    <property type="match status" value="1"/>
</dbReference>
<comment type="caution">
    <text evidence="1">The sequence shown here is derived from an EMBL/GenBank/DDBJ whole genome shotgun (WGS) entry which is preliminary data.</text>
</comment>
<dbReference type="Proteomes" id="UP000295598">
    <property type="component" value="Unassembled WGS sequence"/>
</dbReference>
<dbReference type="EMBL" id="PUJY01000053">
    <property type="protein sequence ID" value="TDB47499.1"/>
    <property type="molecule type" value="Genomic_DNA"/>
</dbReference>
<accession>A0A4R4J484</accession>
<evidence type="ECO:0008006" key="3">
    <source>
        <dbReference type="Google" id="ProtNLM"/>
    </source>
</evidence>
<dbReference type="InterPro" id="IPR010272">
    <property type="entry name" value="T6SS_TssF"/>
</dbReference>